<dbReference type="EMBL" id="JANHOH010000009">
    <property type="protein sequence ID" value="MCQ6960725.1"/>
    <property type="molecule type" value="Genomic_DNA"/>
</dbReference>
<protein>
    <submittedName>
        <fullName evidence="2">Glycan-binding surface protein</fullName>
    </submittedName>
</protein>
<proteinExistence type="predicted"/>
<gene>
    <name evidence="2" type="ORF">NPE20_22285</name>
</gene>
<keyword evidence="3" id="KW-1185">Reference proteome</keyword>
<dbReference type="InterPro" id="IPR013783">
    <property type="entry name" value="Ig-like_fold"/>
</dbReference>
<dbReference type="Gene3D" id="2.60.40.10">
    <property type="entry name" value="Immunoglobulins"/>
    <property type="match status" value="3"/>
</dbReference>
<reference evidence="2 3" key="1">
    <citation type="submission" date="2022-07" db="EMBL/GenBank/DDBJ databases">
        <title>Mucilaginibacter sp. JC4.</title>
        <authorList>
            <person name="Le V."/>
            <person name="Ko S.-R."/>
            <person name="Ahn C.-Y."/>
            <person name="Oh H.-M."/>
        </authorList>
    </citation>
    <scope>NUCLEOTIDE SEQUENCE [LARGE SCALE GENOMIC DNA]</scope>
    <source>
        <strain evidence="2 3">JC4</strain>
    </source>
</reference>
<dbReference type="Pfam" id="PF18329">
    <property type="entry name" value="SGBP_B_XBD"/>
    <property type="match status" value="1"/>
</dbReference>
<evidence type="ECO:0000259" key="1">
    <source>
        <dbReference type="Pfam" id="PF18329"/>
    </source>
</evidence>
<name>A0ABT1T8L8_9SPHI</name>
<evidence type="ECO:0000313" key="3">
    <source>
        <dbReference type="Proteomes" id="UP001204376"/>
    </source>
</evidence>
<feature type="domain" description="Surface glycan-binding protein B xyloglucan binding" evidence="1">
    <location>
        <begin position="302"/>
        <end position="490"/>
    </location>
</feature>
<dbReference type="Proteomes" id="UP001204376">
    <property type="component" value="Unassembled WGS sequence"/>
</dbReference>
<organism evidence="2 3">
    <name type="scientific">Mucilaginibacter aquariorum</name>
    <dbReference type="NCBI Taxonomy" id="2967225"/>
    <lineage>
        <taxon>Bacteria</taxon>
        <taxon>Pseudomonadati</taxon>
        <taxon>Bacteroidota</taxon>
        <taxon>Sphingobacteriia</taxon>
        <taxon>Sphingobacteriales</taxon>
        <taxon>Sphingobacteriaceae</taxon>
        <taxon>Mucilaginibacter</taxon>
    </lineage>
</organism>
<dbReference type="RefSeq" id="WP_256540907.1">
    <property type="nucleotide sequence ID" value="NZ_JANHOH010000009.1"/>
</dbReference>
<evidence type="ECO:0000313" key="2">
    <source>
        <dbReference type="EMBL" id="MCQ6960725.1"/>
    </source>
</evidence>
<sequence length="492" mass="52959">MKKILDARLCFLPLLLIIVALLPACKKNSDNNIMPPVITSVRLYNPSPKDTLLSTGNPETDPNLSGGTGRYVVIIGQNLQNATEISFDGVPTSFNLALFAPNSAVVRIPNINFSTIDTTKLYTLQYKTKGGSTTFSFKLGPAVPTIAAVSNIYAEPGDSVYVFGANLFLVQRFSYRGTAIQSFKLDTNGTSIGFLMPAATTNDQVSVTTKSGVVNFKIIATPVIAGVSNENANPGDSVYIYGTYLKNLQSLTYAGTAITSYKSSKSGNYVGFVLPTLTQSGPVSVTTEFGTATTVYKVNDVATGSISNWDSNFNWQYWGAGQQTKGNPNFSGNSSTYFVLDISGLANNDGWPWTTNIPMNAAQWVPQANITDTVSHWAFKFEVNIPKAWNGTTVDIVSGVNGYIARWEPWQKSATTTAPYLTKGWVTVTIPLTSFRKSDPVLGEGMGASLTKIADLTGDSGNTSCIMYIHNYGTSVASFYGAVDNLRVVKIK</sequence>
<accession>A0ABT1T8L8</accession>
<comment type="caution">
    <text evidence="2">The sequence shown here is derived from an EMBL/GenBank/DDBJ whole genome shotgun (WGS) entry which is preliminary data.</text>
</comment>
<dbReference type="InterPro" id="IPR040475">
    <property type="entry name" value="SGBP_B_XBD"/>
</dbReference>